<gene>
    <name evidence="2" type="ORF">OHC33_001339</name>
</gene>
<sequence length="353" mass="38088">MKQWTTGQDGIKNIKLEESKTPTETDLNDGQVLVKIGYVSLNYRDTEVCSGTYGHHASIEPGASLVPCSDMCGTVVASKSAQYESGTRVLSIFNQTHLSGQVTEQDLGSGLGLPLSGVLTQYRIFPDTGLVPAPSHLSDAEASTLPIAAVTAWTSLNHFQPMGQPISGKDRIVLLQGTGGVSIAGLQIAKALGLTTIITSSSDEKLKRAKELGADHTINYHTTADWDKKVLELMNGRGADVILETGGSQTLWKSFECVAFGGLISAIGYLSGKEDQPEKRFNVNVMALKRNVTLKGILNGPKDRFEEMLEIAYAEEKGIKPVVDRVFEFEEAKEALQYLESGSHFGKVVVRVA</sequence>
<dbReference type="InterPro" id="IPR020843">
    <property type="entry name" value="ER"/>
</dbReference>
<dbReference type="InterPro" id="IPR052711">
    <property type="entry name" value="Zinc_ADH-like"/>
</dbReference>
<dbReference type="InterPro" id="IPR013154">
    <property type="entry name" value="ADH-like_N"/>
</dbReference>
<dbReference type="EMBL" id="JAKLMC020000002">
    <property type="protein sequence ID" value="KAK5958149.1"/>
    <property type="molecule type" value="Genomic_DNA"/>
</dbReference>
<evidence type="ECO:0000313" key="2">
    <source>
        <dbReference type="EMBL" id="KAK5958149.1"/>
    </source>
</evidence>
<dbReference type="Proteomes" id="UP001316803">
    <property type="component" value="Unassembled WGS sequence"/>
</dbReference>
<evidence type="ECO:0000313" key="3">
    <source>
        <dbReference type="Proteomes" id="UP001316803"/>
    </source>
</evidence>
<dbReference type="Gene3D" id="3.40.50.720">
    <property type="entry name" value="NAD(P)-binding Rossmann-like Domain"/>
    <property type="match status" value="1"/>
</dbReference>
<evidence type="ECO:0000259" key="1">
    <source>
        <dbReference type="SMART" id="SM00829"/>
    </source>
</evidence>
<organism evidence="2 3">
    <name type="scientific">Knufia fluminis</name>
    <dbReference type="NCBI Taxonomy" id="191047"/>
    <lineage>
        <taxon>Eukaryota</taxon>
        <taxon>Fungi</taxon>
        <taxon>Dikarya</taxon>
        <taxon>Ascomycota</taxon>
        <taxon>Pezizomycotina</taxon>
        <taxon>Eurotiomycetes</taxon>
        <taxon>Chaetothyriomycetidae</taxon>
        <taxon>Chaetothyriales</taxon>
        <taxon>Trichomeriaceae</taxon>
        <taxon>Knufia</taxon>
    </lineage>
</organism>
<dbReference type="InterPro" id="IPR013149">
    <property type="entry name" value="ADH-like_C"/>
</dbReference>
<dbReference type="InterPro" id="IPR036291">
    <property type="entry name" value="NAD(P)-bd_dom_sf"/>
</dbReference>
<protein>
    <recommendedName>
        <fullName evidence="1">Enoyl reductase (ER) domain-containing protein</fullName>
    </recommendedName>
</protein>
<dbReference type="SUPFAM" id="SSF51735">
    <property type="entry name" value="NAD(P)-binding Rossmann-fold domains"/>
    <property type="match status" value="1"/>
</dbReference>
<dbReference type="AlphaFoldDB" id="A0AAN8EL41"/>
<name>A0AAN8EL41_9EURO</name>
<dbReference type="CDD" id="cd08276">
    <property type="entry name" value="MDR7"/>
    <property type="match status" value="1"/>
</dbReference>
<dbReference type="Pfam" id="PF08240">
    <property type="entry name" value="ADH_N"/>
    <property type="match status" value="1"/>
</dbReference>
<accession>A0AAN8EL41</accession>
<keyword evidence="3" id="KW-1185">Reference proteome</keyword>
<dbReference type="PANTHER" id="PTHR45033">
    <property type="match status" value="1"/>
</dbReference>
<dbReference type="InterPro" id="IPR011032">
    <property type="entry name" value="GroES-like_sf"/>
</dbReference>
<proteinExistence type="predicted"/>
<dbReference type="Gene3D" id="3.90.180.10">
    <property type="entry name" value="Medium-chain alcohol dehydrogenases, catalytic domain"/>
    <property type="match status" value="1"/>
</dbReference>
<reference evidence="2 3" key="1">
    <citation type="submission" date="2022-12" db="EMBL/GenBank/DDBJ databases">
        <title>Genomic features and morphological characterization of a novel Knufia sp. strain isolated from spacecraft assembly facility.</title>
        <authorList>
            <person name="Teixeira M."/>
            <person name="Chander A.M."/>
            <person name="Stajich J.E."/>
            <person name="Venkateswaran K."/>
        </authorList>
    </citation>
    <scope>NUCLEOTIDE SEQUENCE [LARGE SCALE GENOMIC DNA]</scope>
    <source>
        <strain evidence="2 3">FJI-L2-BK-P2</strain>
    </source>
</reference>
<dbReference type="SMART" id="SM00829">
    <property type="entry name" value="PKS_ER"/>
    <property type="match status" value="1"/>
</dbReference>
<dbReference type="SUPFAM" id="SSF50129">
    <property type="entry name" value="GroES-like"/>
    <property type="match status" value="1"/>
</dbReference>
<comment type="caution">
    <text evidence="2">The sequence shown here is derived from an EMBL/GenBank/DDBJ whole genome shotgun (WGS) entry which is preliminary data.</text>
</comment>
<dbReference type="GO" id="GO:0016491">
    <property type="term" value="F:oxidoreductase activity"/>
    <property type="evidence" value="ECO:0007669"/>
    <property type="project" value="InterPro"/>
</dbReference>
<feature type="domain" description="Enoyl reductase (ER)" evidence="1">
    <location>
        <begin position="10"/>
        <end position="350"/>
    </location>
</feature>
<dbReference type="Pfam" id="PF00107">
    <property type="entry name" value="ADH_zinc_N"/>
    <property type="match status" value="1"/>
</dbReference>
<dbReference type="PANTHER" id="PTHR45033:SF1">
    <property type="entry name" value="OXIDOREDUCTASE (EUROFUNG)"/>
    <property type="match status" value="1"/>
</dbReference>